<dbReference type="InParanoid" id="Q7NGI8"/>
<organism evidence="5 6">
    <name type="scientific">Gloeobacter violaceus (strain ATCC 29082 / PCC 7421)</name>
    <dbReference type="NCBI Taxonomy" id="251221"/>
    <lineage>
        <taxon>Bacteria</taxon>
        <taxon>Bacillati</taxon>
        <taxon>Cyanobacteriota</taxon>
        <taxon>Cyanophyceae</taxon>
        <taxon>Gloeobacterales</taxon>
        <taxon>Gloeobacteraceae</taxon>
        <taxon>Gloeobacter</taxon>
    </lineage>
</organism>
<dbReference type="PANTHER" id="PTHR32319">
    <property type="entry name" value="BACTERIAL HEMOLYSIN-LIKE PROTEIN"/>
    <property type="match status" value="1"/>
</dbReference>
<evidence type="ECO:0000259" key="4">
    <source>
        <dbReference type="SMART" id="SM00363"/>
    </source>
</evidence>
<dbReference type="STRING" id="251221.gene:10760688"/>
<dbReference type="PIRSF" id="PIRSF005578">
    <property type="entry name" value="TlyA"/>
    <property type="match status" value="1"/>
</dbReference>
<dbReference type="PATRIC" id="fig|251221.4.peg.3211"/>
<sequence length="272" mass="29684">MAERPARLRLDQILVERGLAESRQKAQALIRAGQVRVGGERFDKPGSLCPVDSEVSVAAGSPFVSRGGEKLTGALARFDVHIEGRVCLDGGISTGGFADCLLQRGAARVYGIDVGYGQVAWKLRTDPRVVLKERTNLRHLRPAELYGPGDPWPDLATADLSFISLKLVLGPIWQLLLVPREVLLLVKPQFEAGRERVGKNGVVRDPAVHREVIADVWSVSQALGWGFRGLCPSPITGPAGNREYWLWLSMEAGHFLAPETIEAVVREVAATR</sequence>
<dbReference type="PhylomeDB" id="Q7NGI8"/>
<evidence type="ECO:0000256" key="2">
    <source>
        <dbReference type="ARBA" id="ARBA00029460"/>
    </source>
</evidence>
<dbReference type="InterPro" id="IPR047048">
    <property type="entry name" value="TlyA"/>
</dbReference>
<dbReference type="eggNOG" id="COG1189">
    <property type="taxonomic scope" value="Bacteria"/>
</dbReference>
<dbReference type="SMART" id="SM00363">
    <property type="entry name" value="S4"/>
    <property type="match status" value="1"/>
</dbReference>
<dbReference type="HOGENOM" id="CLU_058015_3_0_3"/>
<protein>
    <submittedName>
        <fullName evidence="5">Gll3181 protein</fullName>
    </submittedName>
</protein>
<dbReference type="InterPro" id="IPR036986">
    <property type="entry name" value="S4_RNA-bd_sf"/>
</dbReference>
<dbReference type="PROSITE" id="PS50889">
    <property type="entry name" value="S4"/>
    <property type="match status" value="1"/>
</dbReference>
<feature type="domain" description="RNA-binding S4" evidence="4">
    <location>
        <begin position="8"/>
        <end position="69"/>
    </location>
</feature>
<dbReference type="Pfam" id="PF01728">
    <property type="entry name" value="FtsJ"/>
    <property type="match status" value="1"/>
</dbReference>
<dbReference type="InterPro" id="IPR029063">
    <property type="entry name" value="SAM-dependent_MTases_sf"/>
</dbReference>
<dbReference type="NCBIfam" id="TIGR00478">
    <property type="entry name" value="tly"/>
    <property type="match status" value="1"/>
</dbReference>
<dbReference type="RefSeq" id="WP_011143173.1">
    <property type="nucleotide sequence ID" value="NC_005125.1"/>
</dbReference>
<evidence type="ECO:0000313" key="6">
    <source>
        <dbReference type="Proteomes" id="UP000000557"/>
    </source>
</evidence>
<name>Q7NGI8_GLOVI</name>
<evidence type="ECO:0000313" key="5">
    <source>
        <dbReference type="EMBL" id="BAC91122.1"/>
    </source>
</evidence>
<accession>Q7NGI8</accession>
<dbReference type="EnsemblBacteria" id="BAC91122">
    <property type="protein sequence ID" value="BAC91122"/>
    <property type="gene ID" value="BAC91122"/>
</dbReference>
<dbReference type="Proteomes" id="UP000000557">
    <property type="component" value="Chromosome"/>
</dbReference>
<dbReference type="FunCoup" id="Q7NGI8">
    <property type="interactions" value="98"/>
</dbReference>
<dbReference type="EMBL" id="BA000045">
    <property type="protein sequence ID" value="BAC91122.1"/>
    <property type="molecule type" value="Genomic_DNA"/>
</dbReference>
<dbReference type="InterPro" id="IPR002942">
    <property type="entry name" value="S4_RNA-bd"/>
</dbReference>
<dbReference type="OrthoDB" id="9784736at2"/>
<evidence type="ECO:0000256" key="1">
    <source>
        <dbReference type="ARBA" id="ARBA00022884"/>
    </source>
</evidence>
<dbReference type="AlphaFoldDB" id="Q7NGI8"/>
<proteinExistence type="inferred from homology"/>
<keyword evidence="6" id="KW-1185">Reference proteome</keyword>
<dbReference type="Pfam" id="PF01479">
    <property type="entry name" value="S4"/>
    <property type="match status" value="1"/>
</dbReference>
<dbReference type="CDD" id="cd00165">
    <property type="entry name" value="S4"/>
    <property type="match status" value="1"/>
</dbReference>
<dbReference type="InterPro" id="IPR002877">
    <property type="entry name" value="RNA_MeTrfase_FtsJ_dom"/>
</dbReference>
<dbReference type="GO" id="GO:0003723">
    <property type="term" value="F:RNA binding"/>
    <property type="evidence" value="ECO:0007669"/>
    <property type="project" value="UniProtKB-KW"/>
</dbReference>
<dbReference type="InterPro" id="IPR004538">
    <property type="entry name" value="Hemolysin_A/TlyA"/>
</dbReference>
<dbReference type="Gene3D" id="3.40.50.150">
    <property type="entry name" value="Vaccinia Virus protein VP39"/>
    <property type="match status" value="1"/>
</dbReference>
<dbReference type="GO" id="GO:0032259">
    <property type="term" value="P:methylation"/>
    <property type="evidence" value="ECO:0007669"/>
    <property type="project" value="InterPro"/>
</dbReference>
<dbReference type="SUPFAM" id="SSF53335">
    <property type="entry name" value="S-adenosyl-L-methionine-dependent methyltransferases"/>
    <property type="match status" value="1"/>
</dbReference>
<gene>
    <name evidence="5" type="ordered locus">gll3181</name>
</gene>
<evidence type="ECO:0000256" key="3">
    <source>
        <dbReference type="PROSITE-ProRule" id="PRU00182"/>
    </source>
</evidence>
<comment type="similarity">
    <text evidence="2">Belongs to the TlyA family.</text>
</comment>
<reference evidence="5 6" key="1">
    <citation type="journal article" date="2003" name="DNA Res.">
        <title>Complete genome structure of Gloeobacter violaceus PCC 7421, a cyanobacterium that lacks thylakoids.</title>
        <authorList>
            <person name="Nakamura Y."/>
            <person name="Kaneko T."/>
            <person name="Sato S."/>
            <person name="Mimuro M."/>
            <person name="Miyashita H."/>
            <person name="Tsuchiya T."/>
            <person name="Sasamoto S."/>
            <person name="Watanabe A."/>
            <person name="Kawashima K."/>
            <person name="Kishida Y."/>
            <person name="Kiyokawa C."/>
            <person name="Kohara M."/>
            <person name="Matsumoto M."/>
            <person name="Matsuno A."/>
            <person name="Nakazaki N."/>
            <person name="Shimpo S."/>
            <person name="Takeuchi C."/>
            <person name="Yamada M."/>
            <person name="Tabata S."/>
        </authorList>
    </citation>
    <scope>NUCLEOTIDE SEQUENCE [LARGE SCALE GENOMIC DNA]</scope>
    <source>
        <strain evidence="6">ATCC 29082 / PCC 7421</strain>
    </source>
</reference>
<dbReference type="SUPFAM" id="SSF55174">
    <property type="entry name" value="Alpha-L RNA-binding motif"/>
    <property type="match status" value="1"/>
</dbReference>
<keyword evidence="1 3" id="KW-0694">RNA-binding</keyword>
<reference evidence="5 6" key="2">
    <citation type="journal article" date="2003" name="DNA Res.">
        <title>Complete genome structure of Gloeobacter violaceus PCC 7421, a cyanobacterium that lacks thylakoids (supplement).</title>
        <authorList>
            <person name="Nakamura Y."/>
            <person name="Kaneko T."/>
            <person name="Sato S."/>
            <person name="Mimuro M."/>
            <person name="Miyashita H."/>
            <person name="Tsuchiya T."/>
            <person name="Sasamoto S."/>
            <person name="Watanabe A."/>
            <person name="Kawashima K."/>
            <person name="Kishida Y."/>
            <person name="Kiyokawa C."/>
            <person name="Kohara M."/>
            <person name="Matsumoto M."/>
            <person name="Matsuno A."/>
            <person name="Nakazaki N."/>
            <person name="Shimpo S."/>
            <person name="Takeuchi C."/>
            <person name="Yamada M."/>
            <person name="Tabata S."/>
        </authorList>
    </citation>
    <scope>NUCLEOTIDE SEQUENCE [LARGE SCALE GENOMIC DNA]</scope>
    <source>
        <strain evidence="6">ATCC 29082 / PCC 7421</strain>
    </source>
</reference>
<dbReference type="PANTHER" id="PTHR32319:SF0">
    <property type="entry name" value="BACTERIAL HEMOLYSIN-LIKE PROTEIN"/>
    <property type="match status" value="1"/>
</dbReference>
<dbReference type="KEGG" id="gvi:gll3181"/>
<dbReference type="Gene3D" id="3.10.290.10">
    <property type="entry name" value="RNA-binding S4 domain"/>
    <property type="match status" value="1"/>
</dbReference>
<dbReference type="GO" id="GO:0008168">
    <property type="term" value="F:methyltransferase activity"/>
    <property type="evidence" value="ECO:0007669"/>
    <property type="project" value="InterPro"/>
</dbReference>